<keyword evidence="3" id="KW-1185">Reference proteome</keyword>
<gene>
    <name evidence="2" type="ORF">CAC42_7652</name>
</gene>
<dbReference type="EMBL" id="NKHZ01000043">
    <property type="protein sequence ID" value="PNS18283.1"/>
    <property type="molecule type" value="Genomic_DNA"/>
</dbReference>
<name>A0A2K1QTS8_9PEZI</name>
<dbReference type="STRING" id="2082308.A0A2K1QTS8"/>
<reference evidence="2 3" key="1">
    <citation type="submission" date="2017-06" db="EMBL/GenBank/DDBJ databases">
        <title>Draft genome sequence of a variant of Elsinoe murrayae.</title>
        <authorList>
            <person name="Cheng Q."/>
        </authorList>
    </citation>
    <scope>NUCLEOTIDE SEQUENCE [LARGE SCALE GENOMIC DNA]</scope>
    <source>
        <strain evidence="2 3">CQ-2017a</strain>
    </source>
</reference>
<comment type="caution">
    <text evidence="2">The sequence shown here is derived from an EMBL/GenBank/DDBJ whole genome shotgun (WGS) entry which is preliminary data.</text>
</comment>
<dbReference type="Proteomes" id="UP000243797">
    <property type="component" value="Unassembled WGS sequence"/>
</dbReference>
<feature type="region of interest" description="Disordered" evidence="1">
    <location>
        <begin position="547"/>
        <end position="571"/>
    </location>
</feature>
<dbReference type="OrthoDB" id="185373at2759"/>
<protein>
    <submittedName>
        <fullName evidence="2">Uncharacterized protein</fullName>
    </submittedName>
</protein>
<dbReference type="InParanoid" id="A0A2K1QTS8"/>
<evidence type="ECO:0000313" key="2">
    <source>
        <dbReference type="EMBL" id="PNS18283.1"/>
    </source>
</evidence>
<sequence>MADNDSAWLQLELQISSGAVDSFSQMVDCLEALPPDLPGPRYSKRLKVCLEALMSADRPMTALAMLTSLAHASKGSYEWLAESILWLCRQLMSRGSIGECRALVTQLQQQDVDIEELLEALWKGAESEVELLAMLETFELGGLFDKDIANRLYFALLNHGSSDLMISELYGVRARFWTSTIVRGWIAAEKPRSVLNDFWRLQGLVGERPLASLLYETVLRIATRAELPAEKAQIENYHKFVTKKSSNTNVISDIVHESKRSDWDAVRASLNNLQIEGFVTMPVQSRMQLFDPVVQRFASSNQSTEDIFEFGQAICSRISVSATPPRTLQLMSMSLLRCGRMDIVVKLHDHVAVMLDRELRLTSVDVLNLLRSYYYAFRPPTVLLGHMMRKLFQGSWSTISRFCLPLLQIAASYDAKWNQSKRMLDLSRPLVKTAVSRLDDIHFRDEIFRLTYYEKALNGTDMNASLAESDARVRATPLSYELVSESTSDSCEPDFTTLDLVDPDAESTGTDQAEYMMPDDITEFEADESGSSNGTTTFEAEKVVSSNNMTKSESENLESEENVSRTCSVPVPQLPSHSDGYYSHSMAKSLIHDAISYGGYGDAVEALGTLASENLHSPSANLISLVTDSAASLSPELAAAIRDQAELTGSDTSLARLTELIASISSPEVDGAGLSTPEVLSELKEIVTSEYQRLSDSDHAVNHALPTAIANKLLGADQPTEAIELLRHALELPHVASPFPGPAPMLALLKAYTRLGHTDGIRWVIGSMLANDGRMDKSFITALKWGRSYWILNKKVSMSLRNKLVDTLDLMRRLCLSKKEQQIKRTWDVGNEMVEFILERAKQPRWEESEKTLENEDWVDALIVETLCRDLAYSAKRARYRSASPFVGAVRQLRILKANEEVKARQRLAN</sequence>
<accession>A0A2K1QTS8</accession>
<organism evidence="2 3">
    <name type="scientific">Sphaceloma murrayae</name>
    <dbReference type="NCBI Taxonomy" id="2082308"/>
    <lineage>
        <taxon>Eukaryota</taxon>
        <taxon>Fungi</taxon>
        <taxon>Dikarya</taxon>
        <taxon>Ascomycota</taxon>
        <taxon>Pezizomycotina</taxon>
        <taxon>Dothideomycetes</taxon>
        <taxon>Dothideomycetidae</taxon>
        <taxon>Myriangiales</taxon>
        <taxon>Elsinoaceae</taxon>
        <taxon>Sphaceloma</taxon>
    </lineage>
</organism>
<proteinExistence type="predicted"/>
<evidence type="ECO:0000313" key="3">
    <source>
        <dbReference type="Proteomes" id="UP000243797"/>
    </source>
</evidence>
<evidence type="ECO:0000256" key="1">
    <source>
        <dbReference type="SAM" id="MobiDB-lite"/>
    </source>
</evidence>
<dbReference type="AlphaFoldDB" id="A0A2K1QTS8"/>